<evidence type="ECO:0000313" key="4">
    <source>
        <dbReference type="Proteomes" id="UP000198956"/>
    </source>
</evidence>
<protein>
    <submittedName>
        <fullName evidence="2">ABC transporter permease</fullName>
    </submittedName>
    <submittedName>
        <fullName evidence="3">ABC-2 type transport system permease protein</fullName>
    </submittedName>
</protein>
<feature type="transmembrane region" description="Helical" evidence="1">
    <location>
        <begin position="192"/>
        <end position="211"/>
    </location>
</feature>
<dbReference type="PIRSF" id="PIRSF037259">
    <property type="entry name" value="EcsB_ABC"/>
    <property type="match status" value="1"/>
</dbReference>
<sequence length="401" mass="46904">MMDARHLWRRRIEAFQKEALGYARYVANSGMIAFLVFAFILAAYYYSQALGKIPRSYPVEWLIAFLFSVLMTAGTVRTFLKEADLVFLLPIESRMGSYFRASIIYTLFWHTLYIFLFLLAVWPLYTHRMGEKAESFLALLVFSLVLKGVNLLCKWQEERLREQSRRALCMLVRWIANAAILFMLFSHGFIPVVMLVTGAFLLAAFFCYRGLAHQAIHWERLVQIEKRMQARFYTFITQFVDVPHIANRVQRRSWAAAWADQLPFTRGNAYAYLYRKVFARSDLLPMFLRLTVIGWIVIAFIGEAWGKVAAYFIILSLTGAQLSMLRQYYRYVFWHHIYPVPAGTRQDAVVRVVFMLLLVQALVLYTAVFIPFMPGWHWLAAPVIGVSFSYVYSWRVLRKKV</sequence>
<evidence type="ECO:0000313" key="5">
    <source>
        <dbReference type="Proteomes" id="UP000826616"/>
    </source>
</evidence>
<dbReference type="Proteomes" id="UP000826616">
    <property type="component" value="Chromosome"/>
</dbReference>
<dbReference type="InterPro" id="IPR010288">
    <property type="entry name" value="EcsB_ABC"/>
</dbReference>
<keyword evidence="5" id="KW-1185">Reference proteome</keyword>
<evidence type="ECO:0000256" key="1">
    <source>
        <dbReference type="SAM" id="Phobius"/>
    </source>
</evidence>
<dbReference type="GeneID" id="97143264"/>
<evidence type="ECO:0000313" key="2">
    <source>
        <dbReference type="EMBL" id="QYY42680.1"/>
    </source>
</evidence>
<name>A0A1G8CBE9_ANETH</name>
<feature type="transmembrane region" description="Helical" evidence="1">
    <location>
        <begin position="101"/>
        <end position="124"/>
    </location>
</feature>
<feature type="transmembrane region" description="Helical" evidence="1">
    <location>
        <begin position="283"/>
        <end position="302"/>
    </location>
</feature>
<dbReference type="Pfam" id="PF05975">
    <property type="entry name" value="EcsB"/>
    <property type="match status" value="1"/>
</dbReference>
<feature type="transmembrane region" description="Helical" evidence="1">
    <location>
        <begin position="376"/>
        <end position="397"/>
    </location>
</feature>
<reference evidence="2 5" key="2">
    <citation type="submission" date="2021-08" db="EMBL/GenBank/DDBJ databases">
        <title>Complete genome sequence of the strain Aneurinibacillus thermoaerophilus CCM 8960.</title>
        <authorList>
            <person name="Musilova J."/>
            <person name="Kourilova X."/>
            <person name="Pernicova I."/>
            <person name="Bezdicek M."/>
            <person name="Lengerova M."/>
            <person name="Obruca S."/>
            <person name="Sedlar K."/>
        </authorList>
    </citation>
    <scope>NUCLEOTIDE SEQUENCE [LARGE SCALE GENOMIC DNA]</scope>
    <source>
        <strain evidence="2 5">CCM 8960</strain>
    </source>
</reference>
<feature type="transmembrane region" description="Helical" evidence="1">
    <location>
        <begin position="21"/>
        <end position="46"/>
    </location>
</feature>
<feature type="transmembrane region" description="Helical" evidence="1">
    <location>
        <begin position="349"/>
        <end position="370"/>
    </location>
</feature>
<keyword evidence="1" id="KW-0812">Transmembrane</keyword>
<proteinExistence type="predicted"/>
<dbReference type="AlphaFoldDB" id="A0A1G8CBE9"/>
<feature type="transmembrane region" description="Helical" evidence="1">
    <location>
        <begin position="61"/>
        <end position="80"/>
    </location>
</feature>
<feature type="transmembrane region" description="Helical" evidence="1">
    <location>
        <begin position="167"/>
        <end position="186"/>
    </location>
</feature>
<organism evidence="3 4">
    <name type="scientific">Aneurinibacillus thermoaerophilus</name>
    <dbReference type="NCBI Taxonomy" id="143495"/>
    <lineage>
        <taxon>Bacteria</taxon>
        <taxon>Bacillati</taxon>
        <taxon>Bacillota</taxon>
        <taxon>Bacilli</taxon>
        <taxon>Bacillales</taxon>
        <taxon>Paenibacillaceae</taxon>
        <taxon>Aneurinibacillus group</taxon>
        <taxon>Aneurinibacillus</taxon>
    </lineage>
</organism>
<dbReference type="EMBL" id="FNDE01000024">
    <property type="protein sequence ID" value="SDH42715.1"/>
    <property type="molecule type" value="Genomic_DNA"/>
</dbReference>
<keyword evidence="1" id="KW-0472">Membrane</keyword>
<dbReference type="RefSeq" id="WP_175493615.1">
    <property type="nucleotide sequence ID" value="NZ_CP080764.1"/>
</dbReference>
<dbReference type="Proteomes" id="UP000198956">
    <property type="component" value="Unassembled WGS sequence"/>
</dbReference>
<accession>A0A1G8CBE9</accession>
<gene>
    <name evidence="2" type="ORF">K3F53_17935</name>
    <name evidence="3" type="ORF">SAMN04489735_102427</name>
</gene>
<evidence type="ECO:0000313" key="3">
    <source>
        <dbReference type="EMBL" id="SDH42715.1"/>
    </source>
</evidence>
<feature type="transmembrane region" description="Helical" evidence="1">
    <location>
        <begin position="308"/>
        <end position="329"/>
    </location>
</feature>
<dbReference type="EMBL" id="CP080764">
    <property type="protein sequence ID" value="QYY42680.1"/>
    <property type="molecule type" value="Genomic_DNA"/>
</dbReference>
<feature type="transmembrane region" description="Helical" evidence="1">
    <location>
        <begin position="136"/>
        <end position="155"/>
    </location>
</feature>
<reference evidence="3 4" key="1">
    <citation type="submission" date="2016-10" db="EMBL/GenBank/DDBJ databases">
        <authorList>
            <person name="de Groot N.N."/>
        </authorList>
    </citation>
    <scope>NUCLEOTIDE SEQUENCE [LARGE SCALE GENOMIC DNA]</scope>
    <source>
        <strain evidence="3 4">L 420-91</strain>
    </source>
</reference>
<dbReference type="GO" id="GO:0016020">
    <property type="term" value="C:membrane"/>
    <property type="evidence" value="ECO:0007669"/>
    <property type="project" value="InterPro"/>
</dbReference>
<keyword evidence="1" id="KW-1133">Transmembrane helix</keyword>